<evidence type="ECO:0000313" key="4">
    <source>
        <dbReference type="Proteomes" id="UP000240509"/>
    </source>
</evidence>
<feature type="transmembrane region" description="Helical" evidence="1">
    <location>
        <begin position="12"/>
        <end position="34"/>
    </location>
</feature>
<keyword evidence="1" id="KW-1133">Transmembrane helix</keyword>
<feature type="transmembrane region" description="Helical" evidence="1">
    <location>
        <begin position="237"/>
        <end position="262"/>
    </location>
</feature>
<dbReference type="RefSeq" id="WP_107583459.1">
    <property type="nucleotide sequence ID" value="NZ_PZJJ01000002.1"/>
</dbReference>
<proteinExistence type="predicted"/>
<dbReference type="PIRSF" id="PIRSF026631">
    <property type="entry name" value="UCP026631"/>
    <property type="match status" value="1"/>
</dbReference>
<dbReference type="PANTHER" id="PTHR34473:SF2">
    <property type="entry name" value="UPF0699 TRANSMEMBRANE PROTEIN YDBT"/>
    <property type="match status" value="1"/>
</dbReference>
<evidence type="ECO:0000259" key="2">
    <source>
        <dbReference type="Pfam" id="PF03703"/>
    </source>
</evidence>
<comment type="caution">
    <text evidence="3">The sequence shown here is derived from an EMBL/GenBank/DDBJ whole genome shotgun (WGS) entry which is preliminary data.</text>
</comment>
<feature type="domain" description="YdbS-like PH" evidence="2">
    <location>
        <begin position="272"/>
        <end position="346"/>
    </location>
</feature>
<keyword evidence="4" id="KW-1185">Reference proteome</keyword>
<accession>A0A2T4UA60</accession>
<feature type="transmembrane region" description="Helical" evidence="1">
    <location>
        <begin position="193"/>
        <end position="217"/>
    </location>
</feature>
<dbReference type="PANTHER" id="PTHR34473">
    <property type="entry name" value="UPF0699 TRANSMEMBRANE PROTEIN YDBS"/>
    <property type="match status" value="1"/>
</dbReference>
<feature type="transmembrane region" description="Helical" evidence="1">
    <location>
        <begin position="40"/>
        <end position="62"/>
    </location>
</feature>
<evidence type="ECO:0000256" key="1">
    <source>
        <dbReference type="SAM" id="Phobius"/>
    </source>
</evidence>
<sequence>MNNWQRQHPAAMFISFLGSLKQMIITVIVVFIFGQQADGISSLFFIAFFALILIGSLVNGFISWWRFKYYLKSDELEVKQGLIFRQNRFIRRDRVQSIDINAKVVQRIFGLVELKIETAGGGSEPEFRLVALKRHKAEQIKAELLNRGNGREVNFSEAYLGEISEGMAHSLTPFPEKKKEEPVYKWELGIKRLVIAAVTSSGVGIAATFMAAVVSQLPQFLPDWLINIAVGWVIQSSIVYIGMFIVTVLVSAWLFTIASTVLKYGMFTINKKGEEIHISRGVLEQRQLTLNENRINAVRVVQNLLRQPLGYCAVYVESAGGGTKDEDLSTILLPLCRRSEVKELLGEIIPEYAFEPQYEGLPKESMRRYMIKLIVPALIGAGAAAYFVPYGWLAFLLPIAGGLLGYVQYKTAGICSEWDYLCLRSRQFSKSEVMLPKRRIQDMEMSQNPLQRLDDLYTITVSVLTTVIGKVFSLKHISTEQKETFMEWYSYETEESVPPHDIESEERSRI</sequence>
<protein>
    <recommendedName>
        <fullName evidence="2">YdbS-like PH domain-containing protein</fullName>
    </recommendedName>
</protein>
<dbReference type="AlphaFoldDB" id="A0A2T4UA60"/>
<feature type="transmembrane region" description="Helical" evidence="1">
    <location>
        <begin position="373"/>
        <end position="395"/>
    </location>
</feature>
<dbReference type="Pfam" id="PF03703">
    <property type="entry name" value="bPH_2"/>
    <property type="match status" value="3"/>
</dbReference>
<dbReference type="InterPro" id="IPR005182">
    <property type="entry name" value="YdbS-like_PH"/>
</dbReference>
<dbReference type="OrthoDB" id="2195155at2"/>
<feature type="domain" description="YdbS-like PH" evidence="2">
    <location>
        <begin position="64"/>
        <end position="143"/>
    </location>
</feature>
<dbReference type="EMBL" id="PZJJ01000002">
    <property type="protein sequence ID" value="PTL40281.1"/>
    <property type="molecule type" value="Genomic_DNA"/>
</dbReference>
<dbReference type="Proteomes" id="UP000240509">
    <property type="component" value="Unassembled WGS sequence"/>
</dbReference>
<organism evidence="3 4">
    <name type="scientific">Alkalicoccus saliphilus</name>
    <dbReference type="NCBI Taxonomy" id="200989"/>
    <lineage>
        <taxon>Bacteria</taxon>
        <taxon>Bacillati</taxon>
        <taxon>Bacillota</taxon>
        <taxon>Bacilli</taxon>
        <taxon>Bacillales</taxon>
        <taxon>Bacillaceae</taxon>
        <taxon>Alkalicoccus</taxon>
    </lineage>
</organism>
<feature type="domain" description="YdbS-like PH" evidence="2">
    <location>
        <begin position="410"/>
        <end position="463"/>
    </location>
</feature>
<reference evidence="3 4" key="1">
    <citation type="submission" date="2018-03" db="EMBL/GenBank/DDBJ databases">
        <title>Alkalicoccus saliphilus sp. nov., isolated from a mineral pool.</title>
        <authorList>
            <person name="Zhao B."/>
        </authorList>
    </citation>
    <scope>NUCLEOTIDE SEQUENCE [LARGE SCALE GENOMIC DNA]</scope>
    <source>
        <strain evidence="3 4">6AG</strain>
    </source>
</reference>
<keyword evidence="1" id="KW-0812">Transmembrane</keyword>
<keyword evidence="1" id="KW-0472">Membrane</keyword>
<dbReference type="InterPro" id="IPR014529">
    <property type="entry name" value="UCP026631"/>
</dbReference>
<name>A0A2T4UA60_9BACI</name>
<evidence type="ECO:0000313" key="3">
    <source>
        <dbReference type="EMBL" id="PTL40281.1"/>
    </source>
</evidence>
<gene>
    <name evidence="3" type="ORF">C6Y45_02560</name>
</gene>